<evidence type="ECO:0000313" key="3">
    <source>
        <dbReference type="EMBL" id="KAJ8881332.1"/>
    </source>
</evidence>
<dbReference type="InterPro" id="IPR001313">
    <property type="entry name" value="Pumilio_RNA-bd_rpt"/>
</dbReference>
<dbReference type="InterPro" id="IPR016024">
    <property type="entry name" value="ARM-type_fold"/>
</dbReference>
<evidence type="ECO:0000256" key="2">
    <source>
        <dbReference type="SAM" id="MobiDB-lite"/>
    </source>
</evidence>
<accession>A0ABQ9HAN2</accession>
<reference evidence="3 4" key="1">
    <citation type="submission" date="2023-02" db="EMBL/GenBank/DDBJ databases">
        <title>LHISI_Scaffold_Assembly.</title>
        <authorList>
            <person name="Stuart O.P."/>
            <person name="Cleave R."/>
            <person name="Magrath M.J.L."/>
            <person name="Mikheyev A.S."/>
        </authorList>
    </citation>
    <scope>NUCLEOTIDE SEQUENCE [LARGE SCALE GENOMIC DNA]</scope>
    <source>
        <strain evidence="3">Daus_M_001</strain>
        <tissue evidence="3">Leg muscle</tissue>
    </source>
</reference>
<evidence type="ECO:0000313" key="4">
    <source>
        <dbReference type="Proteomes" id="UP001159363"/>
    </source>
</evidence>
<sequence>MSELESRIRNRGKKRKRSFVSQAKKFGKVGKFGKGSRLDDEKYQYFLRVWEMNKDENFQTDDERVFKALNGVEHFEGQEEKFQKEQDQARVIEIFILLVNCQAIDRCCSMFGEDLRPIFCDQFASHVLQKLIAIAAKSAPSVTEESSSEDESHVNFSDWLLKVGRYALNNLEEFVWDTYANQVVRTVLECLAGLPLRSTHNSKEVPSSVTVEETHKELLMDFGNRVMSWSHLPDIVFTDLTSAFLQTLLQALRVKHKKLTHSLVRKLLNECLALPKSTEDVKEIKHDKDCASDASQLLPVFSSAPASRVLDVAIMVASSKLRTQIYVQCFINKMLQLSTLPVSNFCVQKLLSYHKVKEEFEAMYDELGPHLDKLLASNNTGVLLSLGQACLRLTAKQGSFMQHLIEALDCKTEQEFVPLVLQLTSTKKLDDSLSIHIHGSVLVQTMLRFNKPIKVHNCLMNHSGRLLLTMMSDSGRSRIVGKFMMGQFLYQCARERRLGKIKISAVEVVNNSEASRSLDAADFCSPMFHKEMMLHCLLTPALRIKNSTANGSENYYYSLFLQTCKIWSNSCNKLYCKCL</sequence>
<feature type="compositionally biased region" description="Basic residues" evidence="2">
    <location>
        <begin position="9"/>
        <end position="18"/>
    </location>
</feature>
<feature type="region of interest" description="Disordered" evidence="2">
    <location>
        <begin position="1"/>
        <end position="20"/>
    </location>
</feature>
<evidence type="ECO:0000256" key="1">
    <source>
        <dbReference type="ARBA" id="ARBA00022737"/>
    </source>
</evidence>
<keyword evidence="4" id="KW-1185">Reference proteome</keyword>
<proteinExistence type="predicted"/>
<dbReference type="SMART" id="SM00025">
    <property type="entry name" value="Pumilio"/>
    <property type="match status" value="3"/>
</dbReference>
<dbReference type="SUPFAM" id="SSF48371">
    <property type="entry name" value="ARM repeat"/>
    <property type="match status" value="2"/>
</dbReference>
<dbReference type="InterPro" id="IPR040000">
    <property type="entry name" value="NOP9"/>
</dbReference>
<dbReference type="InterPro" id="IPR011989">
    <property type="entry name" value="ARM-like"/>
</dbReference>
<dbReference type="Gene3D" id="1.25.10.10">
    <property type="entry name" value="Leucine-rich Repeat Variant"/>
    <property type="match status" value="2"/>
</dbReference>
<dbReference type="EMBL" id="JARBHB010000006">
    <property type="protein sequence ID" value="KAJ8881332.1"/>
    <property type="molecule type" value="Genomic_DNA"/>
</dbReference>
<comment type="caution">
    <text evidence="3">The sequence shown here is derived from an EMBL/GenBank/DDBJ whole genome shotgun (WGS) entry which is preliminary data.</text>
</comment>
<dbReference type="Proteomes" id="UP001159363">
    <property type="component" value="Chromosome 5"/>
</dbReference>
<dbReference type="PANTHER" id="PTHR13102">
    <property type="entry name" value="NUCLEOLAR PROTEIN 9"/>
    <property type="match status" value="1"/>
</dbReference>
<gene>
    <name evidence="3" type="ORF">PR048_017813</name>
</gene>
<keyword evidence="1" id="KW-0677">Repeat</keyword>
<dbReference type="Pfam" id="PF22493">
    <property type="entry name" value="PUF_NOP9"/>
    <property type="match status" value="1"/>
</dbReference>
<name>A0ABQ9HAN2_9NEOP</name>
<protein>
    <recommendedName>
        <fullName evidence="5">Nucleolar protein 9</fullName>
    </recommendedName>
</protein>
<evidence type="ECO:0008006" key="5">
    <source>
        <dbReference type="Google" id="ProtNLM"/>
    </source>
</evidence>
<organism evidence="3 4">
    <name type="scientific">Dryococelus australis</name>
    <dbReference type="NCBI Taxonomy" id="614101"/>
    <lineage>
        <taxon>Eukaryota</taxon>
        <taxon>Metazoa</taxon>
        <taxon>Ecdysozoa</taxon>
        <taxon>Arthropoda</taxon>
        <taxon>Hexapoda</taxon>
        <taxon>Insecta</taxon>
        <taxon>Pterygota</taxon>
        <taxon>Neoptera</taxon>
        <taxon>Polyneoptera</taxon>
        <taxon>Phasmatodea</taxon>
        <taxon>Verophasmatodea</taxon>
        <taxon>Anareolatae</taxon>
        <taxon>Phasmatidae</taxon>
        <taxon>Eurycanthinae</taxon>
        <taxon>Dryococelus</taxon>
    </lineage>
</organism>
<dbReference type="PANTHER" id="PTHR13102:SF0">
    <property type="entry name" value="NUCLEOLAR PROTEIN 9"/>
    <property type="match status" value="1"/>
</dbReference>